<reference evidence="3 4" key="1">
    <citation type="journal article" date="2012" name="BMC Genomics">
        <title>Comparative genomic analysis and phylogenetic position of Theileria equi.</title>
        <authorList>
            <person name="Kappmeyer L.S."/>
            <person name="Thiagarajan M."/>
            <person name="Herndon D.R."/>
            <person name="Ramsay J.D."/>
            <person name="Caler E."/>
            <person name="Djikeng A."/>
            <person name="Gillespie J.J."/>
            <person name="Lau A.O."/>
            <person name="Roalson E.H."/>
            <person name="Silva J.C."/>
            <person name="Silva M.G."/>
            <person name="Suarez C.E."/>
            <person name="Ueti M.W."/>
            <person name="Nene V.M."/>
            <person name="Mealey R.H."/>
            <person name="Knowles D.P."/>
            <person name="Brayton K.A."/>
        </authorList>
    </citation>
    <scope>NUCLEOTIDE SEQUENCE [LARGE SCALE GENOMIC DNA]</scope>
    <source>
        <strain evidence="3 4">WA</strain>
    </source>
</reference>
<protein>
    <submittedName>
        <fullName evidence="3">Signal peptide containing protein</fullName>
    </submittedName>
</protein>
<feature type="chain" id="PRO_5003952262" evidence="2">
    <location>
        <begin position="19"/>
        <end position="318"/>
    </location>
</feature>
<feature type="region of interest" description="Disordered" evidence="1">
    <location>
        <begin position="158"/>
        <end position="193"/>
    </location>
</feature>
<dbReference type="EMBL" id="ACOU01000007">
    <property type="protein sequence ID" value="EKX72227.1"/>
    <property type="molecule type" value="Genomic_DNA"/>
</dbReference>
<feature type="signal peptide" evidence="2">
    <location>
        <begin position="1"/>
        <end position="18"/>
    </location>
</feature>
<evidence type="ECO:0000313" key="3">
    <source>
        <dbReference type="EMBL" id="EKX72227.1"/>
    </source>
</evidence>
<name>L1L9W9_THEEQ</name>
<proteinExistence type="predicted"/>
<dbReference type="KEGG" id="beq:BEWA_046910"/>
<evidence type="ECO:0000256" key="2">
    <source>
        <dbReference type="SAM" id="SignalP"/>
    </source>
</evidence>
<keyword evidence="2" id="KW-0732">Signal</keyword>
<dbReference type="OrthoDB" id="363079at2759"/>
<dbReference type="GeneID" id="15805175"/>
<gene>
    <name evidence="3" type="ORF">BEWA_046910</name>
</gene>
<organism evidence="3 4">
    <name type="scientific">Theileria equi strain WA</name>
    <dbReference type="NCBI Taxonomy" id="1537102"/>
    <lineage>
        <taxon>Eukaryota</taxon>
        <taxon>Sar</taxon>
        <taxon>Alveolata</taxon>
        <taxon>Apicomplexa</taxon>
        <taxon>Aconoidasida</taxon>
        <taxon>Piroplasmida</taxon>
        <taxon>Theileriidae</taxon>
        <taxon>Theileria</taxon>
    </lineage>
</organism>
<dbReference type="RefSeq" id="XP_004831679.1">
    <property type="nucleotide sequence ID" value="XM_004831622.1"/>
</dbReference>
<evidence type="ECO:0000313" key="4">
    <source>
        <dbReference type="Proteomes" id="UP000031512"/>
    </source>
</evidence>
<evidence type="ECO:0000256" key="1">
    <source>
        <dbReference type="SAM" id="MobiDB-lite"/>
    </source>
</evidence>
<comment type="caution">
    <text evidence="3">The sequence shown here is derived from an EMBL/GenBank/DDBJ whole genome shotgun (WGS) entry which is preliminary data.</text>
</comment>
<dbReference type="VEuPathDB" id="PiroplasmaDB:BEWA_046910"/>
<dbReference type="AlphaFoldDB" id="L1L9W9"/>
<sequence length="318" mass="35927">MRLYILLSILAAIKLCSAGWPCCFKCCTGGDAEEAEDQNVLDISKVDKTLFQVEENDEERAIYPRTHCVITEVLEGNIPIWKAQGPQTCSLVRLSLKKGSLIAAKLSIVEDDKTVVETFTRKGNEWTPGDSEAEMESMHPAFGAKHQTELSDEIRPRVFSEDTLKRSTESQIAKRGEGDEATKPSPHQKKRPNLRLELITPLELDISNPDKKNICAGGRRKNGMDHKSFFPRKEYSISSVHDNGYTIWKSLGIERCFFVEYYSARECMILYIEAGTGKKVTSLFFEKSEDAWVEIDSVQFAKRLQDIKQARSSRSSTS</sequence>
<feature type="compositionally biased region" description="Basic and acidic residues" evidence="1">
    <location>
        <begin position="158"/>
        <end position="182"/>
    </location>
</feature>
<keyword evidence="4" id="KW-1185">Reference proteome</keyword>
<dbReference type="Proteomes" id="UP000031512">
    <property type="component" value="Unassembled WGS sequence"/>
</dbReference>
<accession>L1L9W9</accession>